<evidence type="ECO:0000313" key="3">
    <source>
        <dbReference type="EMBL" id="CAB3262984.1"/>
    </source>
</evidence>
<dbReference type="AlphaFoldDB" id="A0A6F9DHP2"/>
<accession>A0A6F9DHP2</accession>
<organism evidence="3">
    <name type="scientific">Phallusia mammillata</name>
    <dbReference type="NCBI Taxonomy" id="59560"/>
    <lineage>
        <taxon>Eukaryota</taxon>
        <taxon>Metazoa</taxon>
        <taxon>Chordata</taxon>
        <taxon>Tunicata</taxon>
        <taxon>Ascidiacea</taxon>
        <taxon>Phlebobranchia</taxon>
        <taxon>Ascidiidae</taxon>
        <taxon>Phallusia</taxon>
    </lineage>
</organism>
<reference evidence="3" key="1">
    <citation type="submission" date="2020-04" db="EMBL/GenBank/DDBJ databases">
        <authorList>
            <person name="Neveu A P."/>
        </authorList>
    </citation>
    <scope>NUCLEOTIDE SEQUENCE</scope>
    <source>
        <tissue evidence="3">Whole embryo</tissue>
    </source>
</reference>
<dbReference type="EMBL" id="LR787122">
    <property type="protein sequence ID" value="CAB3262984.1"/>
    <property type="molecule type" value="mRNA"/>
</dbReference>
<protein>
    <submittedName>
        <fullName evidence="3">Uncharacterized protein LOC100186116</fullName>
    </submittedName>
</protein>
<name>A0A6F9DHP2_9ASCI</name>
<proteinExistence type="evidence at transcript level"/>
<keyword evidence="1" id="KW-0175">Coiled coil</keyword>
<feature type="region of interest" description="Disordered" evidence="2">
    <location>
        <begin position="138"/>
        <end position="163"/>
    </location>
</feature>
<evidence type="ECO:0000256" key="2">
    <source>
        <dbReference type="SAM" id="MobiDB-lite"/>
    </source>
</evidence>
<sequence length="196" mass="22258">MSFEKTVIDEANRHLAALSDRVEKLESTVQEQAKQLMLKDKIHQETMDALCQKKDAEIAKLNVWLESTQAEIRRMQIHERQQNMIMSHLKHRCSILENASKYTSNLEGLLTCLMEAEKLCSVNYEDLVKRQMSDVSQYGVGDGHHDRHATVTHGNHNPTDNDSCFTNPSLGECSSFENAKKFANGGRFSITEDSDT</sequence>
<evidence type="ECO:0000256" key="1">
    <source>
        <dbReference type="SAM" id="Coils"/>
    </source>
</evidence>
<gene>
    <name evidence="3" type="primary">LOC100186116</name>
</gene>
<feature type="coiled-coil region" evidence="1">
    <location>
        <begin position="8"/>
        <end position="35"/>
    </location>
</feature>
<feature type="compositionally biased region" description="Polar residues" evidence="2">
    <location>
        <begin position="152"/>
        <end position="163"/>
    </location>
</feature>